<dbReference type="InterPro" id="IPR014016">
    <property type="entry name" value="UvrD-like_ATP-bd"/>
</dbReference>
<keyword evidence="3 10" id="KW-0347">Helicase</keyword>
<reference evidence="12 13" key="1">
    <citation type="submission" date="2013-11" db="EMBL/GenBank/DDBJ databases">
        <title>Genomic analysis of Pelistega sp. HM-7.</title>
        <authorList>
            <person name="Kumbhare S.V."/>
            <person name="Shetty S.A."/>
            <person name="Sharma O."/>
            <person name="Dhotre D.P."/>
        </authorList>
    </citation>
    <scope>NUCLEOTIDE SEQUENCE [LARGE SCALE GENOMIC DNA]</scope>
    <source>
        <strain evidence="12 13">HM-7</strain>
    </source>
</reference>
<evidence type="ECO:0000256" key="2">
    <source>
        <dbReference type="ARBA" id="ARBA00022801"/>
    </source>
</evidence>
<organism evidence="12 13">
    <name type="scientific">Pelistega indica</name>
    <dbReference type="NCBI Taxonomy" id="1414851"/>
    <lineage>
        <taxon>Bacteria</taxon>
        <taxon>Pseudomonadati</taxon>
        <taxon>Pseudomonadota</taxon>
        <taxon>Betaproteobacteria</taxon>
        <taxon>Burkholderiales</taxon>
        <taxon>Alcaligenaceae</taxon>
        <taxon>Pelistega</taxon>
    </lineage>
</organism>
<evidence type="ECO:0000256" key="10">
    <source>
        <dbReference type="PROSITE-ProRule" id="PRU00560"/>
    </source>
</evidence>
<dbReference type="PROSITE" id="PS51198">
    <property type="entry name" value="UVRD_HELICASE_ATP_BIND"/>
    <property type="match status" value="1"/>
</dbReference>
<comment type="catalytic activity">
    <reaction evidence="9">
        <text>ATP + H2O = ADP + phosphate + H(+)</text>
        <dbReference type="Rhea" id="RHEA:13065"/>
        <dbReference type="ChEBI" id="CHEBI:15377"/>
        <dbReference type="ChEBI" id="CHEBI:15378"/>
        <dbReference type="ChEBI" id="CHEBI:30616"/>
        <dbReference type="ChEBI" id="CHEBI:43474"/>
        <dbReference type="ChEBI" id="CHEBI:456216"/>
        <dbReference type="EC" id="5.6.2.4"/>
    </reaction>
</comment>
<name>V8G259_9BURK</name>
<dbReference type="GO" id="GO:0043138">
    <property type="term" value="F:3'-5' DNA helicase activity"/>
    <property type="evidence" value="ECO:0007669"/>
    <property type="project" value="UniProtKB-EC"/>
</dbReference>
<dbReference type="Pfam" id="PF13361">
    <property type="entry name" value="UvrD_C"/>
    <property type="match status" value="1"/>
</dbReference>
<evidence type="ECO:0000256" key="5">
    <source>
        <dbReference type="ARBA" id="ARBA00023235"/>
    </source>
</evidence>
<dbReference type="OrthoDB" id="8572255at2"/>
<dbReference type="PANTHER" id="PTHR11070:SF2">
    <property type="entry name" value="ATP-DEPENDENT DNA HELICASE SRS2"/>
    <property type="match status" value="1"/>
</dbReference>
<evidence type="ECO:0000256" key="4">
    <source>
        <dbReference type="ARBA" id="ARBA00022840"/>
    </source>
</evidence>
<dbReference type="GO" id="GO:0016887">
    <property type="term" value="F:ATP hydrolysis activity"/>
    <property type="evidence" value="ECO:0007669"/>
    <property type="project" value="RHEA"/>
</dbReference>
<dbReference type="Gene3D" id="3.40.50.300">
    <property type="entry name" value="P-loop containing nucleotide triphosphate hydrolases"/>
    <property type="match status" value="2"/>
</dbReference>
<comment type="catalytic activity">
    <reaction evidence="6">
        <text>Couples ATP hydrolysis with the unwinding of duplex DNA by translocating in the 3'-5' direction.</text>
        <dbReference type="EC" id="5.6.2.4"/>
    </reaction>
</comment>
<gene>
    <name evidence="12" type="ORF">V757_08270</name>
</gene>
<dbReference type="EMBL" id="AYSV01000091">
    <property type="protein sequence ID" value="ETD70043.1"/>
    <property type="molecule type" value="Genomic_DNA"/>
</dbReference>
<evidence type="ECO:0000256" key="9">
    <source>
        <dbReference type="ARBA" id="ARBA00048988"/>
    </source>
</evidence>
<dbReference type="Pfam" id="PF00580">
    <property type="entry name" value="UvrD-helicase"/>
    <property type="match status" value="1"/>
</dbReference>
<comment type="caution">
    <text evidence="12">The sequence shown here is derived from an EMBL/GenBank/DDBJ whole genome shotgun (WGS) entry which is preliminary data.</text>
</comment>
<keyword evidence="2 10" id="KW-0378">Hydrolase</keyword>
<evidence type="ECO:0000313" key="13">
    <source>
        <dbReference type="Proteomes" id="UP000018766"/>
    </source>
</evidence>
<evidence type="ECO:0000256" key="3">
    <source>
        <dbReference type="ARBA" id="ARBA00022806"/>
    </source>
</evidence>
<evidence type="ECO:0000256" key="7">
    <source>
        <dbReference type="ARBA" id="ARBA00034808"/>
    </source>
</evidence>
<dbReference type="AlphaFoldDB" id="V8G259"/>
<evidence type="ECO:0000259" key="11">
    <source>
        <dbReference type="PROSITE" id="PS51198"/>
    </source>
</evidence>
<dbReference type="SUPFAM" id="SSF52540">
    <property type="entry name" value="P-loop containing nucleoside triphosphate hydrolases"/>
    <property type="match status" value="1"/>
</dbReference>
<dbReference type="InterPro" id="IPR027417">
    <property type="entry name" value="P-loop_NTPase"/>
</dbReference>
<feature type="binding site" evidence="10">
    <location>
        <begin position="8"/>
        <end position="15"/>
    </location>
    <ligand>
        <name>ATP</name>
        <dbReference type="ChEBI" id="CHEBI:30616"/>
    </ligand>
</feature>
<keyword evidence="4 10" id="KW-0067">ATP-binding</keyword>
<dbReference type="PANTHER" id="PTHR11070">
    <property type="entry name" value="UVRD / RECB / PCRA DNA HELICASE FAMILY MEMBER"/>
    <property type="match status" value="1"/>
</dbReference>
<keyword evidence="13" id="KW-1185">Reference proteome</keyword>
<evidence type="ECO:0000313" key="12">
    <source>
        <dbReference type="EMBL" id="ETD70043.1"/>
    </source>
</evidence>
<proteinExistence type="predicted"/>
<evidence type="ECO:0000256" key="6">
    <source>
        <dbReference type="ARBA" id="ARBA00034617"/>
    </source>
</evidence>
<protein>
    <recommendedName>
        <fullName evidence="7">DNA 3'-5' helicase</fullName>
        <ecNumber evidence="7">5.6.2.4</ecNumber>
    </recommendedName>
    <alternativeName>
        <fullName evidence="8">DNA 3'-5' helicase II</fullName>
    </alternativeName>
</protein>
<dbReference type="GO" id="GO:0000725">
    <property type="term" value="P:recombinational repair"/>
    <property type="evidence" value="ECO:0007669"/>
    <property type="project" value="TreeGrafter"/>
</dbReference>
<dbReference type="RefSeq" id="WP_023951613.1">
    <property type="nucleotide sequence ID" value="NZ_AYSV01000091.1"/>
</dbReference>
<dbReference type="Gene3D" id="1.10.486.10">
    <property type="entry name" value="PCRA, domain 4"/>
    <property type="match status" value="1"/>
</dbReference>
<dbReference type="InterPro" id="IPR014017">
    <property type="entry name" value="DNA_helicase_UvrD-like_C"/>
</dbReference>
<keyword evidence="1 10" id="KW-0547">Nucleotide-binding</keyword>
<dbReference type="GO" id="GO:0005524">
    <property type="term" value="F:ATP binding"/>
    <property type="evidence" value="ECO:0007669"/>
    <property type="project" value="UniProtKB-UniRule"/>
</dbReference>
<dbReference type="EC" id="5.6.2.4" evidence="7"/>
<keyword evidence="5" id="KW-0413">Isomerase</keyword>
<dbReference type="InterPro" id="IPR000212">
    <property type="entry name" value="DNA_helicase_UvrD/REP"/>
</dbReference>
<sequence length="643" mass="75046">MKYTLVEGVAGSGKTSYIADYVKKSLQPKKALLLTFSRTGKDVMQFYMEKRGFPQLSIHTIDGFAAGVLNQLGDTRYTVKRNHVERELLPQLYEYVIEQAQQYALITGTEPIDAPQITPHAMQEMMSDIDFFRASGAYEYDDDDILQEILTGKLNHDWRLVKRMFYAYDHYRETWKPRVVDNHDLYEEDTSTSIYQSGEQGFRLLGEAVFDLLDYTDDSDILEKIGRKYSLICIDEFHDTTPLQLKFLFKLAHFVPEVIAVGDRFQNIFAWRGTNTEVVFEQFKQRFHAETVYLNHSYRYAQNLANIATNIIHRPIDSKATHKTTVKQLTENDLGKLGKEEVVITEDYPEQIKAAFDIVSRTKQKISIGIHHTMGPVILNVLCALRYGYLLDGKSTKFLKNFALDLAQFYQLSACRLSEEIQQDILNKISLENFVKNTMMQLQQEGNIAFESRFKKSLLEWCASNREHQNVYDIMQWFEQSSGLWAIQSNRLYDQVAKASWDALKQDAYRHRYLWNQWPQQAELLRKRWNMTQGIRFVTIAQAKGREYDNVLIYGATQEGFTHSLLHQQEDLQRNLFYVGITRARKQLNFYVDNTPDLKPIMPITEDEDIEPQGPSNMIDTRKEDALKELVQIKQQLLKRIQH</sequence>
<dbReference type="GO" id="GO:0003677">
    <property type="term" value="F:DNA binding"/>
    <property type="evidence" value="ECO:0007669"/>
    <property type="project" value="InterPro"/>
</dbReference>
<evidence type="ECO:0000256" key="1">
    <source>
        <dbReference type="ARBA" id="ARBA00022741"/>
    </source>
</evidence>
<evidence type="ECO:0000256" key="8">
    <source>
        <dbReference type="ARBA" id="ARBA00034923"/>
    </source>
</evidence>
<accession>V8G259</accession>
<dbReference type="Proteomes" id="UP000018766">
    <property type="component" value="Unassembled WGS sequence"/>
</dbReference>
<feature type="domain" description="UvrD-like helicase ATP-binding" evidence="11">
    <location>
        <begin position="1"/>
        <end position="301"/>
    </location>
</feature>